<evidence type="ECO:0000313" key="7">
    <source>
        <dbReference type="Proteomes" id="UP000177091"/>
    </source>
</evidence>
<dbReference type="PIRSF" id="PIRSF002741">
    <property type="entry name" value="MppA"/>
    <property type="match status" value="1"/>
</dbReference>
<evidence type="ECO:0000256" key="4">
    <source>
        <dbReference type="SAM" id="Phobius"/>
    </source>
</evidence>
<sequence>MLTLRYILRLIVAFGFRFKFLLLAGLILGVAFFIVSSWAIPIIFGKDLDRVGITGRFKVESLPDSILEGVGDGLTRLDTDGTVLPNLAQSWESPDKGKTWIFHLRADIAWQDGERVESFDLDYEYTDVSIETPDAHTIVFRLETPFSLFPSIVSRPTFKKGLLGTGDWKVDSVSIAGGYLQKLIIISKNKDKKIFKFYPTEERAKLAYKLGEVDKLAGIFNPMPFESWKNTIVHETVDTQKEVVLFFNMQDEMFKDNKNLRQALSYAIDKEKLPGVRALSPISPTSWAFNPQVKPYDFDKERAKELLEDLPEEFLNNLTIKLVTSPILLEQAESIARGWEEAGVKTSLQVSSGVPNEYQALLAIYEIPMDPDQYSVWHSTQLGSNVSKYQDARIDKLLESGRTELSLEERRTIYLDFQRFLLEDAPAVFLYHPISYDVERK</sequence>
<comment type="similarity">
    <text evidence="1">Belongs to the bacterial solute-binding protein 5 family.</text>
</comment>
<name>A0A1F7WL74_9BACT</name>
<keyword evidence="3" id="KW-0732">Signal</keyword>
<dbReference type="EMBL" id="MGFK01000034">
    <property type="protein sequence ID" value="OGM03580.1"/>
    <property type="molecule type" value="Genomic_DNA"/>
</dbReference>
<dbReference type="GO" id="GO:0042597">
    <property type="term" value="C:periplasmic space"/>
    <property type="evidence" value="ECO:0007669"/>
    <property type="project" value="UniProtKB-ARBA"/>
</dbReference>
<evidence type="ECO:0000256" key="3">
    <source>
        <dbReference type="ARBA" id="ARBA00022729"/>
    </source>
</evidence>
<dbReference type="GO" id="GO:0015833">
    <property type="term" value="P:peptide transport"/>
    <property type="evidence" value="ECO:0007669"/>
    <property type="project" value="TreeGrafter"/>
</dbReference>
<accession>A0A1F7WL74</accession>
<feature type="domain" description="Solute-binding protein family 5" evidence="5">
    <location>
        <begin position="83"/>
        <end position="124"/>
    </location>
</feature>
<dbReference type="Proteomes" id="UP000177091">
    <property type="component" value="Unassembled WGS sequence"/>
</dbReference>
<dbReference type="PANTHER" id="PTHR30290">
    <property type="entry name" value="PERIPLASMIC BINDING COMPONENT OF ABC TRANSPORTER"/>
    <property type="match status" value="1"/>
</dbReference>
<comment type="caution">
    <text evidence="6">The sequence shown here is derived from an EMBL/GenBank/DDBJ whole genome shotgun (WGS) entry which is preliminary data.</text>
</comment>
<keyword evidence="4" id="KW-1133">Transmembrane helix</keyword>
<dbReference type="SUPFAM" id="SSF53850">
    <property type="entry name" value="Periplasmic binding protein-like II"/>
    <property type="match status" value="1"/>
</dbReference>
<feature type="domain" description="Solute-binding protein family 5" evidence="5">
    <location>
        <begin position="126"/>
        <end position="353"/>
    </location>
</feature>
<dbReference type="InterPro" id="IPR000914">
    <property type="entry name" value="SBP_5_dom"/>
</dbReference>
<dbReference type="Gene3D" id="3.40.190.10">
    <property type="entry name" value="Periplasmic binding protein-like II"/>
    <property type="match status" value="2"/>
</dbReference>
<evidence type="ECO:0000313" key="6">
    <source>
        <dbReference type="EMBL" id="OGM03580.1"/>
    </source>
</evidence>
<dbReference type="Gene3D" id="3.10.105.10">
    <property type="entry name" value="Dipeptide-binding Protein, Domain 3"/>
    <property type="match status" value="1"/>
</dbReference>
<dbReference type="InterPro" id="IPR039424">
    <property type="entry name" value="SBP_5"/>
</dbReference>
<dbReference type="InterPro" id="IPR030678">
    <property type="entry name" value="Peptide/Ni-bd"/>
</dbReference>
<keyword evidence="4" id="KW-0472">Membrane</keyword>
<dbReference type="GO" id="GO:0043190">
    <property type="term" value="C:ATP-binding cassette (ABC) transporter complex"/>
    <property type="evidence" value="ECO:0007669"/>
    <property type="project" value="InterPro"/>
</dbReference>
<dbReference type="Gene3D" id="3.90.76.10">
    <property type="entry name" value="Dipeptide-binding Protein, Domain 1"/>
    <property type="match status" value="1"/>
</dbReference>
<feature type="transmembrane region" description="Helical" evidence="4">
    <location>
        <begin position="20"/>
        <end position="44"/>
    </location>
</feature>
<dbReference type="Pfam" id="PF00496">
    <property type="entry name" value="SBP_bac_5"/>
    <property type="match status" value="2"/>
</dbReference>
<evidence type="ECO:0000256" key="2">
    <source>
        <dbReference type="ARBA" id="ARBA00022448"/>
    </source>
</evidence>
<keyword evidence="4" id="KW-0812">Transmembrane</keyword>
<dbReference type="AlphaFoldDB" id="A0A1F7WL74"/>
<proteinExistence type="inferred from homology"/>
<protein>
    <recommendedName>
        <fullName evidence="5">Solute-binding protein family 5 domain-containing protein</fullName>
    </recommendedName>
</protein>
<dbReference type="PANTHER" id="PTHR30290:SF9">
    <property type="entry name" value="OLIGOPEPTIDE-BINDING PROTEIN APPA"/>
    <property type="match status" value="1"/>
</dbReference>
<evidence type="ECO:0000259" key="5">
    <source>
        <dbReference type="Pfam" id="PF00496"/>
    </source>
</evidence>
<gene>
    <name evidence="6" type="ORF">A2112_01860</name>
</gene>
<evidence type="ECO:0000256" key="1">
    <source>
        <dbReference type="ARBA" id="ARBA00005695"/>
    </source>
</evidence>
<keyword evidence="2" id="KW-0813">Transport</keyword>
<reference evidence="6 7" key="1">
    <citation type="journal article" date="2016" name="Nat. Commun.">
        <title>Thousands of microbial genomes shed light on interconnected biogeochemical processes in an aquifer system.</title>
        <authorList>
            <person name="Anantharaman K."/>
            <person name="Brown C.T."/>
            <person name="Hug L.A."/>
            <person name="Sharon I."/>
            <person name="Castelle C.J."/>
            <person name="Probst A.J."/>
            <person name="Thomas B.C."/>
            <person name="Singh A."/>
            <person name="Wilkins M.J."/>
            <person name="Karaoz U."/>
            <person name="Brodie E.L."/>
            <person name="Williams K.H."/>
            <person name="Hubbard S.S."/>
            <person name="Banfield J.F."/>
        </authorList>
    </citation>
    <scope>NUCLEOTIDE SEQUENCE [LARGE SCALE GENOMIC DNA]</scope>
</reference>
<dbReference type="GO" id="GO:1904680">
    <property type="term" value="F:peptide transmembrane transporter activity"/>
    <property type="evidence" value="ECO:0007669"/>
    <property type="project" value="TreeGrafter"/>
</dbReference>
<organism evidence="6 7">
    <name type="scientific">Candidatus Woesebacteria bacterium GWA1_42_12</name>
    <dbReference type="NCBI Taxonomy" id="1802472"/>
    <lineage>
        <taxon>Bacteria</taxon>
        <taxon>Candidatus Woeseibacteriota</taxon>
    </lineage>
</organism>